<gene>
    <name evidence="3" type="ORF">DNTS_000079</name>
</gene>
<dbReference type="AlphaFoldDB" id="A0A553RJZ5"/>
<reference evidence="3 4" key="1">
    <citation type="journal article" date="2019" name="Sci. Data">
        <title>Hybrid genome assembly and annotation of Danionella translucida.</title>
        <authorList>
            <person name="Kadobianskyi M."/>
            <person name="Schulze L."/>
            <person name="Schuelke M."/>
            <person name="Judkewitz B."/>
        </authorList>
    </citation>
    <scope>NUCLEOTIDE SEQUENCE [LARGE SCALE GENOMIC DNA]</scope>
    <source>
        <strain evidence="3 4">Bolton</strain>
    </source>
</reference>
<evidence type="ECO:0000256" key="1">
    <source>
        <dbReference type="SAM" id="SignalP"/>
    </source>
</evidence>
<dbReference type="EMBL" id="SRMA01023926">
    <property type="protein sequence ID" value="TRZ02502.1"/>
    <property type="molecule type" value="Genomic_DNA"/>
</dbReference>
<organism evidence="3 4">
    <name type="scientific">Danionella cerebrum</name>
    <dbReference type="NCBI Taxonomy" id="2873325"/>
    <lineage>
        <taxon>Eukaryota</taxon>
        <taxon>Metazoa</taxon>
        <taxon>Chordata</taxon>
        <taxon>Craniata</taxon>
        <taxon>Vertebrata</taxon>
        <taxon>Euteleostomi</taxon>
        <taxon>Actinopterygii</taxon>
        <taxon>Neopterygii</taxon>
        <taxon>Teleostei</taxon>
        <taxon>Ostariophysi</taxon>
        <taxon>Cypriniformes</taxon>
        <taxon>Danionidae</taxon>
        <taxon>Danioninae</taxon>
        <taxon>Danionella</taxon>
    </lineage>
</organism>
<keyword evidence="1" id="KW-0732">Signal</keyword>
<dbReference type="OrthoDB" id="8897337at2759"/>
<dbReference type="InterPro" id="IPR013783">
    <property type="entry name" value="Ig-like_fold"/>
</dbReference>
<dbReference type="InterPro" id="IPR003599">
    <property type="entry name" value="Ig_sub"/>
</dbReference>
<dbReference type="PROSITE" id="PS50835">
    <property type="entry name" value="IG_LIKE"/>
    <property type="match status" value="1"/>
</dbReference>
<name>A0A553RJZ5_9TELE</name>
<comment type="caution">
    <text evidence="3">The sequence shown here is derived from an EMBL/GenBank/DDBJ whole genome shotgun (WGS) entry which is preliminary data.</text>
</comment>
<dbReference type="SMART" id="SM00409">
    <property type="entry name" value="IG"/>
    <property type="match status" value="1"/>
</dbReference>
<feature type="signal peptide" evidence="1">
    <location>
        <begin position="1"/>
        <end position="19"/>
    </location>
</feature>
<dbReference type="InterPro" id="IPR007110">
    <property type="entry name" value="Ig-like_dom"/>
</dbReference>
<dbReference type="InterPro" id="IPR036179">
    <property type="entry name" value="Ig-like_dom_sf"/>
</dbReference>
<protein>
    <recommendedName>
        <fullName evidence="2">Ig-like domain-containing protein</fullName>
    </recommendedName>
</protein>
<evidence type="ECO:0000313" key="3">
    <source>
        <dbReference type="EMBL" id="TRZ02502.1"/>
    </source>
</evidence>
<evidence type="ECO:0000313" key="4">
    <source>
        <dbReference type="Proteomes" id="UP000316079"/>
    </source>
</evidence>
<dbReference type="Proteomes" id="UP000316079">
    <property type="component" value="Unassembled WGS sequence"/>
</dbReference>
<proteinExistence type="predicted"/>
<feature type="chain" id="PRO_5021949748" description="Ig-like domain-containing protein" evidence="1">
    <location>
        <begin position="20"/>
        <end position="163"/>
    </location>
</feature>
<dbReference type="Pfam" id="PF07686">
    <property type="entry name" value="V-set"/>
    <property type="match status" value="1"/>
</dbReference>
<dbReference type="SUPFAM" id="SSF48726">
    <property type="entry name" value="Immunoglobulin"/>
    <property type="match status" value="1"/>
</dbReference>
<keyword evidence="4" id="KW-1185">Reference proteome</keyword>
<dbReference type="InterPro" id="IPR013106">
    <property type="entry name" value="Ig_V-set"/>
</dbReference>
<dbReference type="Gene3D" id="2.60.40.10">
    <property type="entry name" value="Immunoglobulins"/>
    <property type="match status" value="1"/>
</dbReference>
<accession>A0A553RJZ5</accession>
<feature type="domain" description="Ig-like" evidence="2">
    <location>
        <begin position="25"/>
        <end position="125"/>
    </location>
</feature>
<evidence type="ECO:0000259" key="2">
    <source>
        <dbReference type="PROSITE" id="PS50835"/>
    </source>
</evidence>
<sequence length="163" mass="18259">MPFFLKMALCCSLMSTVAQISVKCPRKTVVKMEESSVSFECSVDYNLQDCDVDSVWQSVENSTFSLPIADSNRYTITVNERERGMDRQRNVLLTFKSLSSSDTGIYQCEAKCLNTDIKAKGHLVTLNVTADPNKGVGISLWSGKLKTDTVTLALSIIIFLYWY</sequence>